<feature type="compositionally biased region" description="Basic and acidic residues" evidence="1">
    <location>
        <begin position="35"/>
        <end position="44"/>
    </location>
</feature>
<keyword evidence="2" id="KW-0812">Transmembrane</keyword>
<keyword evidence="4" id="KW-1185">Reference proteome</keyword>
<accession>A0A9Q1GSW9</accession>
<feature type="transmembrane region" description="Helical" evidence="2">
    <location>
        <begin position="76"/>
        <end position="102"/>
    </location>
</feature>
<dbReference type="Proteomes" id="UP001153076">
    <property type="component" value="Unassembled WGS sequence"/>
</dbReference>
<name>A0A9Q1GSW9_9CARY</name>
<comment type="caution">
    <text evidence="3">The sequence shown here is derived from an EMBL/GenBank/DDBJ whole genome shotgun (WGS) entry which is preliminary data.</text>
</comment>
<keyword evidence="2" id="KW-1133">Transmembrane helix</keyword>
<reference evidence="3" key="1">
    <citation type="submission" date="2022-04" db="EMBL/GenBank/DDBJ databases">
        <title>Carnegiea gigantea Genome sequencing and assembly v2.</title>
        <authorList>
            <person name="Copetti D."/>
            <person name="Sanderson M.J."/>
            <person name="Burquez A."/>
            <person name="Wojciechowski M.F."/>
        </authorList>
    </citation>
    <scope>NUCLEOTIDE SEQUENCE</scope>
    <source>
        <strain evidence="3">SGP5-SGP5p</strain>
        <tissue evidence="3">Aerial part</tissue>
    </source>
</reference>
<proteinExistence type="predicted"/>
<keyword evidence="2" id="KW-0472">Membrane</keyword>
<evidence type="ECO:0000256" key="2">
    <source>
        <dbReference type="SAM" id="Phobius"/>
    </source>
</evidence>
<feature type="region of interest" description="Disordered" evidence="1">
    <location>
        <begin position="35"/>
        <end position="70"/>
    </location>
</feature>
<evidence type="ECO:0000313" key="4">
    <source>
        <dbReference type="Proteomes" id="UP001153076"/>
    </source>
</evidence>
<dbReference type="EMBL" id="JAKOGI010001456">
    <property type="protein sequence ID" value="KAJ8425533.1"/>
    <property type="molecule type" value="Genomic_DNA"/>
</dbReference>
<sequence>MVDAITSQVSEQVRRVMEAVSSARPSPPFDYLLVHEGEPSHRPEGIPSPRHTERGRHKQKGWERRKDKKKGRGSHVGLYTILMLLLLKSPGLGFQGVSGLILGNLALGRRRDKLHPLRVTTLHGSPLAIIHVVEVGLKWLNQHNLTEVPEGVGAVLLVALLLSWGRVCPGLFQLMLQPFLLGLTSIRLQSFAAPLIPRDEPFQPPALRNSPHPRAKTSTMAISCSVTLWGSEAPGVIRSQDLTMSWTRETLAARSALMKLAEGRGASGEGPPVVWVVAPTALEGVRCSCLAGAYGRLLPTGHEGGYLQGKDLVCNPRDTRRGNKLGHIPYLLGLLSNKALPLLLPPVLGVGHHLFGSGVPGLEDCQPCPRLICIKQKRSQVSTKHKTRRLSTLGVILEDHKAGRSKEEVIGENFNLGSQFQASRSLDLLLLFSGPFTDSIA</sequence>
<evidence type="ECO:0000313" key="3">
    <source>
        <dbReference type="EMBL" id="KAJ8425533.1"/>
    </source>
</evidence>
<gene>
    <name evidence="3" type="ORF">Cgig2_021338</name>
</gene>
<dbReference type="AlphaFoldDB" id="A0A9Q1GSW9"/>
<evidence type="ECO:0000256" key="1">
    <source>
        <dbReference type="SAM" id="MobiDB-lite"/>
    </source>
</evidence>
<protein>
    <submittedName>
        <fullName evidence="3">Uncharacterized protein</fullName>
    </submittedName>
</protein>
<organism evidence="3 4">
    <name type="scientific">Carnegiea gigantea</name>
    <dbReference type="NCBI Taxonomy" id="171969"/>
    <lineage>
        <taxon>Eukaryota</taxon>
        <taxon>Viridiplantae</taxon>
        <taxon>Streptophyta</taxon>
        <taxon>Embryophyta</taxon>
        <taxon>Tracheophyta</taxon>
        <taxon>Spermatophyta</taxon>
        <taxon>Magnoliopsida</taxon>
        <taxon>eudicotyledons</taxon>
        <taxon>Gunneridae</taxon>
        <taxon>Pentapetalae</taxon>
        <taxon>Caryophyllales</taxon>
        <taxon>Cactineae</taxon>
        <taxon>Cactaceae</taxon>
        <taxon>Cactoideae</taxon>
        <taxon>Echinocereeae</taxon>
        <taxon>Carnegiea</taxon>
    </lineage>
</organism>